<dbReference type="PROSITE" id="PS50886">
    <property type="entry name" value="TRBD"/>
    <property type="match status" value="1"/>
</dbReference>
<dbReference type="CDD" id="cd02799">
    <property type="entry name" value="tRNA_bind_EMAP-II_like"/>
    <property type="match status" value="1"/>
</dbReference>
<proteinExistence type="predicted"/>
<keyword evidence="2 4" id="KW-0694">RNA-binding</keyword>
<organism evidence="7 8">
    <name type="scientific">Salarias fasciatus</name>
    <name type="common">Jewelled blenny</name>
    <name type="synonym">Blennius fasciatus</name>
    <dbReference type="NCBI Taxonomy" id="181472"/>
    <lineage>
        <taxon>Eukaryota</taxon>
        <taxon>Metazoa</taxon>
        <taxon>Chordata</taxon>
        <taxon>Craniata</taxon>
        <taxon>Vertebrata</taxon>
        <taxon>Euteleostomi</taxon>
        <taxon>Actinopterygii</taxon>
        <taxon>Neopterygii</taxon>
        <taxon>Teleostei</taxon>
        <taxon>Neoteleostei</taxon>
        <taxon>Acanthomorphata</taxon>
        <taxon>Ovalentaria</taxon>
        <taxon>Blenniimorphae</taxon>
        <taxon>Blenniiformes</taxon>
        <taxon>Blennioidei</taxon>
        <taxon>Blenniidae</taxon>
        <taxon>Salariinae</taxon>
        <taxon>Salarias</taxon>
    </lineage>
</organism>
<sequence length="225" mass="24483">QLYSEQTTRTSRSTVHKNCAIPKSLCSNSFFIQNHETMESAPRQSEMSFAKKQAAPCQEDGGADVSGLDLRVGRIITAVQLPDTDSLYMEQVDVGEASPRMVVSKLSKHVSVDQVQNRMVVLLCNLKPAMTKGFVSQAVLLCARSSDKVEILDPPSGAVPGDRVTSQQFSGEPDKGSTLEKMAWEHIQPDLCTDAQCVATYKGDALEVKGKGVCTVQTMKNSQIE</sequence>
<evidence type="ECO:0000256" key="4">
    <source>
        <dbReference type="PROSITE-ProRule" id="PRU00209"/>
    </source>
</evidence>
<keyword evidence="8" id="KW-1185">Reference proteome</keyword>
<dbReference type="Ensembl" id="ENSSFAT00005037893.1">
    <property type="protein sequence ID" value="ENSSFAP00005036515.1"/>
    <property type="gene ID" value="ENSSFAG00005018434.1"/>
</dbReference>
<dbReference type="PANTHER" id="PTHR11586:SF33">
    <property type="entry name" value="AMINOACYL TRNA SYNTHASE COMPLEX-INTERACTING MULTIFUNCTIONAL PROTEIN 1"/>
    <property type="match status" value="1"/>
</dbReference>
<reference evidence="7" key="1">
    <citation type="submission" date="2019-06" db="EMBL/GenBank/DDBJ databases">
        <authorList>
            <consortium name="Wellcome Sanger Institute Data Sharing"/>
        </authorList>
    </citation>
    <scope>NUCLEOTIDE SEQUENCE [LARGE SCALE GENOMIC DNA]</scope>
</reference>
<dbReference type="PANTHER" id="PTHR11586">
    <property type="entry name" value="TRNA-AMINOACYLATION COFACTOR ARC1 FAMILY MEMBER"/>
    <property type="match status" value="1"/>
</dbReference>
<evidence type="ECO:0000313" key="8">
    <source>
        <dbReference type="Proteomes" id="UP000472267"/>
    </source>
</evidence>
<dbReference type="Proteomes" id="UP000472267">
    <property type="component" value="Chromosome 6"/>
</dbReference>
<dbReference type="Gene3D" id="2.40.50.140">
    <property type="entry name" value="Nucleic acid-binding proteins"/>
    <property type="match status" value="1"/>
</dbReference>
<dbReference type="OMA" id="HTHSEGR"/>
<dbReference type="SUPFAM" id="SSF50249">
    <property type="entry name" value="Nucleic acid-binding proteins"/>
    <property type="match status" value="1"/>
</dbReference>
<evidence type="ECO:0000259" key="6">
    <source>
        <dbReference type="PROSITE" id="PS50886"/>
    </source>
</evidence>
<dbReference type="InParanoid" id="A0A672I672"/>
<evidence type="ECO:0000256" key="1">
    <source>
        <dbReference type="ARBA" id="ARBA00022555"/>
    </source>
</evidence>
<evidence type="ECO:0000313" key="7">
    <source>
        <dbReference type="Ensembl" id="ENSSFAP00005036515.1"/>
    </source>
</evidence>
<feature type="domain" description="TRNA-binding" evidence="6">
    <location>
        <begin position="64"/>
        <end position="165"/>
    </location>
</feature>
<evidence type="ECO:0000256" key="3">
    <source>
        <dbReference type="ARBA" id="ARBA00022917"/>
    </source>
</evidence>
<dbReference type="AlphaFoldDB" id="A0A672I672"/>
<reference evidence="7" key="3">
    <citation type="submission" date="2025-09" db="UniProtKB">
        <authorList>
            <consortium name="Ensembl"/>
        </authorList>
    </citation>
    <scope>IDENTIFICATION</scope>
</reference>
<dbReference type="InterPro" id="IPR012340">
    <property type="entry name" value="NA-bd_OB-fold"/>
</dbReference>
<dbReference type="GO" id="GO:0006412">
    <property type="term" value="P:translation"/>
    <property type="evidence" value="ECO:0007669"/>
    <property type="project" value="UniProtKB-KW"/>
</dbReference>
<keyword evidence="3" id="KW-0648">Protein biosynthesis</keyword>
<keyword evidence="1 4" id="KW-0820">tRNA-binding</keyword>
<accession>A0A672I672</accession>
<dbReference type="InterPro" id="IPR002547">
    <property type="entry name" value="tRNA-bd_dom"/>
</dbReference>
<protein>
    <submittedName>
        <fullName evidence="7">Aminoacyl tRNA synthetase complex interacting multifunctional protein 1a</fullName>
    </submittedName>
</protein>
<reference evidence="7" key="2">
    <citation type="submission" date="2025-08" db="UniProtKB">
        <authorList>
            <consortium name="Ensembl"/>
        </authorList>
    </citation>
    <scope>IDENTIFICATION</scope>
</reference>
<dbReference type="GO" id="GO:0000049">
    <property type="term" value="F:tRNA binding"/>
    <property type="evidence" value="ECO:0007669"/>
    <property type="project" value="UniProtKB-UniRule"/>
</dbReference>
<evidence type="ECO:0000256" key="5">
    <source>
        <dbReference type="SAM" id="MobiDB-lite"/>
    </source>
</evidence>
<dbReference type="InterPro" id="IPR051270">
    <property type="entry name" value="Tyrosine-tRNA_ligase_regulator"/>
</dbReference>
<evidence type="ECO:0000256" key="2">
    <source>
        <dbReference type="ARBA" id="ARBA00022884"/>
    </source>
</evidence>
<name>A0A672I672_SALFA</name>
<dbReference type="Pfam" id="PF01588">
    <property type="entry name" value="tRNA_bind"/>
    <property type="match status" value="1"/>
</dbReference>
<feature type="region of interest" description="Disordered" evidence="5">
    <location>
        <begin position="156"/>
        <end position="176"/>
    </location>
</feature>